<feature type="region of interest" description="Disordered" evidence="1">
    <location>
        <begin position="1"/>
        <end position="26"/>
    </location>
</feature>
<reference evidence="3" key="2">
    <citation type="submission" date="2016-04" db="EMBL/GenBank/DDBJ databases">
        <title>First Complete Genome Sequence of a Subdivision 6 Acidobacterium.</title>
        <authorList>
            <person name="Huang S."/>
            <person name="Vieira S."/>
            <person name="Bunk B."/>
            <person name="Riedel T."/>
            <person name="Sproeer C."/>
            <person name="Overmann J."/>
        </authorList>
    </citation>
    <scope>NUCLEOTIDE SEQUENCE [LARGE SCALE GENOMIC DNA]</scope>
    <source>
        <strain evidence="3">DSM 100886 HEG_-6_39</strain>
    </source>
</reference>
<dbReference type="OrthoDB" id="9780310at2"/>
<keyword evidence="3" id="KW-1185">Reference proteome</keyword>
<name>A0A143PNZ8_LUTPR</name>
<organism evidence="2 3">
    <name type="scientific">Luteitalea pratensis</name>
    <dbReference type="NCBI Taxonomy" id="1855912"/>
    <lineage>
        <taxon>Bacteria</taxon>
        <taxon>Pseudomonadati</taxon>
        <taxon>Acidobacteriota</taxon>
        <taxon>Vicinamibacteria</taxon>
        <taxon>Vicinamibacterales</taxon>
        <taxon>Vicinamibacteraceae</taxon>
        <taxon>Luteitalea</taxon>
    </lineage>
</organism>
<dbReference type="KEGG" id="abac:LuPra_03545"/>
<dbReference type="InterPro" id="IPR036520">
    <property type="entry name" value="UPF0759_sf"/>
</dbReference>
<evidence type="ECO:0000313" key="3">
    <source>
        <dbReference type="Proteomes" id="UP000076079"/>
    </source>
</evidence>
<evidence type="ECO:0000313" key="2">
    <source>
        <dbReference type="EMBL" id="AMY10315.1"/>
    </source>
</evidence>
<dbReference type="EMBL" id="CP015136">
    <property type="protein sequence ID" value="AMY10315.1"/>
    <property type="molecule type" value="Genomic_DNA"/>
</dbReference>
<dbReference type="AlphaFoldDB" id="A0A143PNZ8"/>
<evidence type="ECO:0000256" key="1">
    <source>
        <dbReference type="SAM" id="MobiDB-lite"/>
    </source>
</evidence>
<reference evidence="2 3" key="1">
    <citation type="journal article" date="2016" name="Genome Announc.">
        <title>First Complete Genome Sequence of a Subdivision 6 Acidobacterium Strain.</title>
        <authorList>
            <person name="Huang S."/>
            <person name="Vieira S."/>
            <person name="Bunk B."/>
            <person name="Riedel T."/>
            <person name="Sproer C."/>
            <person name="Overmann J."/>
        </authorList>
    </citation>
    <scope>NUCLEOTIDE SEQUENCE [LARGE SCALE GENOMIC DNA]</scope>
    <source>
        <strain evidence="3">DSM 100886 HEG_-6_39</strain>
    </source>
</reference>
<dbReference type="Proteomes" id="UP000076079">
    <property type="component" value="Chromosome"/>
</dbReference>
<dbReference type="RefSeq" id="WP_157899339.1">
    <property type="nucleotide sequence ID" value="NZ_CP015136.1"/>
</dbReference>
<accession>A0A143PNZ8</accession>
<proteinExistence type="predicted"/>
<sequence length="333" mass="37055">MNDDQLSLFDLTPPPRGRDDETNVSETDWPAEVRALGERLPAGVRFGTSSWSFPGWAGLVYRRPRTQAELAREGLREYARYPLFGTVGIDRSYYAPLTGEDLKRYAAQLPAGFPCCAKVPAMYASPVLPGSGRGAEALPNPDFLSAGGFLADVVQPFHLHFARHLGPFVLEIPPVPPEVRLDPSAFADRLGRFLDALPDSCPISVELRDRRLITPAYEAVLNQYGAAHVLNYWSAMPSPREQAGMLDVTRAPFTVVRLLLRPGTRYEARREDFRPFNRIVDQNDVLRRDVTRLISDATGRQQPVYVLVNNKAEGSAPLTIRALAEQLVAEMQL</sequence>
<dbReference type="PANTHER" id="PTHR30348:SF9">
    <property type="entry name" value="UPF0759 PROTEIN YECE"/>
    <property type="match status" value="1"/>
</dbReference>
<protein>
    <recommendedName>
        <fullName evidence="4">DUF72 domain-containing protein</fullName>
    </recommendedName>
</protein>
<gene>
    <name evidence="2" type="ORF">LuPra_03545</name>
</gene>
<dbReference type="InterPro" id="IPR002763">
    <property type="entry name" value="DUF72"/>
</dbReference>
<dbReference type="SUPFAM" id="SSF117396">
    <property type="entry name" value="TM1631-like"/>
    <property type="match status" value="1"/>
</dbReference>
<dbReference type="STRING" id="1855912.LuPra_03545"/>
<dbReference type="Pfam" id="PF01904">
    <property type="entry name" value="DUF72"/>
    <property type="match status" value="1"/>
</dbReference>
<evidence type="ECO:0008006" key="4">
    <source>
        <dbReference type="Google" id="ProtNLM"/>
    </source>
</evidence>
<dbReference type="PANTHER" id="PTHR30348">
    <property type="entry name" value="UNCHARACTERIZED PROTEIN YECE"/>
    <property type="match status" value="1"/>
</dbReference>
<dbReference type="Gene3D" id="3.20.20.410">
    <property type="entry name" value="Protein of unknown function UPF0759"/>
    <property type="match status" value="1"/>
</dbReference>